<dbReference type="PANTHER" id="PTHR48190">
    <property type="entry name" value="PROGRAMMED CELL DEATH PROTEIN 7"/>
    <property type="match status" value="1"/>
</dbReference>
<name>A0A2P5YTI6_GOSBA</name>
<dbReference type="Proteomes" id="UP000239757">
    <property type="component" value="Unassembled WGS sequence"/>
</dbReference>
<dbReference type="Pfam" id="PF16021">
    <property type="entry name" value="PDCD7"/>
    <property type="match status" value="1"/>
</dbReference>
<feature type="compositionally biased region" description="Basic and acidic residues" evidence="1">
    <location>
        <begin position="293"/>
        <end position="310"/>
    </location>
</feature>
<dbReference type="GO" id="GO:0005689">
    <property type="term" value="C:U12-type spliceosomal complex"/>
    <property type="evidence" value="ECO:0007669"/>
    <property type="project" value="TreeGrafter"/>
</dbReference>
<gene>
    <name evidence="2" type="ORF">GOBAR_AA01649</name>
</gene>
<dbReference type="OrthoDB" id="2289628at2759"/>
<evidence type="ECO:0000313" key="3">
    <source>
        <dbReference type="Proteomes" id="UP000239757"/>
    </source>
</evidence>
<proteinExistence type="predicted"/>
<dbReference type="InterPro" id="IPR031974">
    <property type="entry name" value="PDCD7"/>
</dbReference>
<dbReference type="AlphaFoldDB" id="A0A2P5YTI6"/>
<organism evidence="2 3">
    <name type="scientific">Gossypium barbadense</name>
    <name type="common">Sea Island cotton</name>
    <name type="synonym">Hibiscus barbadensis</name>
    <dbReference type="NCBI Taxonomy" id="3634"/>
    <lineage>
        <taxon>Eukaryota</taxon>
        <taxon>Viridiplantae</taxon>
        <taxon>Streptophyta</taxon>
        <taxon>Embryophyta</taxon>
        <taxon>Tracheophyta</taxon>
        <taxon>Spermatophyta</taxon>
        <taxon>Magnoliopsida</taxon>
        <taxon>eudicotyledons</taxon>
        <taxon>Gunneridae</taxon>
        <taxon>Pentapetalae</taxon>
        <taxon>rosids</taxon>
        <taxon>malvids</taxon>
        <taxon>Malvales</taxon>
        <taxon>Malvaceae</taxon>
        <taxon>Malvoideae</taxon>
        <taxon>Gossypium</taxon>
    </lineage>
</organism>
<feature type="compositionally biased region" description="Polar residues" evidence="1">
    <location>
        <begin position="277"/>
        <end position="289"/>
    </location>
</feature>
<dbReference type="PANTHER" id="PTHR48190:SF2">
    <property type="entry name" value="PROGRAMMED CELL DEATH PROTEIN 7"/>
    <property type="match status" value="1"/>
</dbReference>
<reference evidence="2 3" key="1">
    <citation type="submission" date="2015-01" db="EMBL/GenBank/DDBJ databases">
        <title>Genome of allotetraploid Gossypium barbadense reveals genomic plasticity and fiber elongation in cotton evolution.</title>
        <authorList>
            <person name="Chen X."/>
            <person name="Liu X."/>
            <person name="Zhao B."/>
            <person name="Zheng H."/>
            <person name="Hu Y."/>
            <person name="Lu G."/>
            <person name="Yang C."/>
            <person name="Chen J."/>
            <person name="Shan C."/>
            <person name="Zhang L."/>
            <person name="Zhou Y."/>
            <person name="Wang L."/>
            <person name="Guo W."/>
            <person name="Bai Y."/>
            <person name="Ruan J."/>
            <person name="Shangguan X."/>
            <person name="Mao Y."/>
            <person name="Jiang J."/>
            <person name="Zhu Y."/>
            <person name="Lei J."/>
            <person name="Kang H."/>
            <person name="Chen S."/>
            <person name="He X."/>
            <person name="Wang R."/>
            <person name="Wang Y."/>
            <person name="Chen J."/>
            <person name="Wang L."/>
            <person name="Yu S."/>
            <person name="Wang B."/>
            <person name="Wei J."/>
            <person name="Song S."/>
            <person name="Lu X."/>
            <person name="Gao Z."/>
            <person name="Gu W."/>
            <person name="Deng X."/>
            <person name="Ma D."/>
            <person name="Wang S."/>
            <person name="Liang W."/>
            <person name="Fang L."/>
            <person name="Cai C."/>
            <person name="Zhu X."/>
            <person name="Zhou B."/>
            <person name="Zhang Y."/>
            <person name="Chen Z."/>
            <person name="Xu S."/>
            <person name="Zhu R."/>
            <person name="Wang S."/>
            <person name="Zhang T."/>
            <person name="Zhao G."/>
        </authorList>
    </citation>
    <scope>NUCLEOTIDE SEQUENCE [LARGE SCALE GENOMIC DNA]</scope>
    <source>
        <strain evidence="3">cv. Xinhai21</strain>
        <tissue evidence="2">Leaf</tissue>
    </source>
</reference>
<protein>
    <submittedName>
        <fullName evidence="2">Uncharacterized protein</fullName>
    </submittedName>
</protein>
<evidence type="ECO:0000256" key="1">
    <source>
        <dbReference type="SAM" id="MobiDB-lite"/>
    </source>
</evidence>
<dbReference type="EMBL" id="KZ662800">
    <property type="protein sequence ID" value="PPS18910.1"/>
    <property type="molecule type" value="Genomic_DNA"/>
</dbReference>
<evidence type="ECO:0000313" key="2">
    <source>
        <dbReference type="EMBL" id="PPS18910.1"/>
    </source>
</evidence>
<feature type="region of interest" description="Disordered" evidence="1">
    <location>
        <begin position="272"/>
        <end position="321"/>
    </location>
</feature>
<dbReference type="InterPro" id="IPR052831">
    <property type="entry name" value="Apoptosis_promoter"/>
</dbReference>
<sequence length="454" mass="52501">MNPVHFQPAPPPPWFPMLPPEPPNSSTFWETRNVRDRLRELQDTLNLANAVQKELEILTMIKDGSMDPSVSEFLKYLEDRRIDLETQELLSLEAANALMSKLRAQLEPFRYVADEGIPWEEKSAVARLTNKIKKSKRNNLWRKRKRKRIAELLAKEHEQFDQADREADEWRAREIAKDIASRKVEKMKEIAKLKAKEEKKRLESELELVLMVEKLQELRSMRIQKLKKQGHFLPEEDDKFLEKVRAAVEEEERQALAAADTDAAKDAIATAEETRKATQNQRPLSNDPMTDQLENKERKDQITPNEDKKGSGTVTDMESGKNKLEGHGYTWTYDPLTNLPIEFYHYYHGSNSDMGTLIEIRRTWDAYIRPGGSRIPSHWVQPPPPADDIWASYLVVCLLKFNGLECEEMTFVEVLSKGANNLPGKLNPPTSSLKYGTRNCCMSFFKYNRNRGSQ</sequence>
<accession>A0A2P5YTI6</accession>